<name>A0ABV8A645_9DEIO</name>
<keyword evidence="1" id="KW-0812">Transmembrane</keyword>
<feature type="transmembrane region" description="Helical" evidence="1">
    <location>
        <begin position="184"/>
        <end position="205"/>
    </location>
</feature>
<feature type="transmembrane region" description="Helical" evidence="1">
    <location>
        <begin position="372"/>
        <end position="391"/>
    </location>
</feature>
<accession>A0ABV8A645</accession>
<dbReference type="PANTHER" id="PTHR31303">
    <property type="entry name" value="CTP-DEPENDENT DIACYLGLYCEROL KINASE 1"/>
    <property type="match status" value="1"/>
</dbReference>
<feature type="transmembrane region" description="Helical" evidence="1">
    <location>
        <begin position="334"/>
        <end position="352"/>
    </location>
</feature>
<dbReference type="EC" id="2.7.1.-" evidence="2"/>
<keyword evidence="2" id="KW-0808">Transferase</keyword>
<dbReference type="Proteomes" id="UP001595748">
    <property type="component" value="Unassembled WGS sequence"/>
</dbReference>
<dbReference type="InterPro" id="IPR037997">
    <property type="entry name" value="Dgk1-like"/>
</dbReference>
<keyword evidence="3" id="KW-1185">Reference proteome</keyword>
<dbReference type="EMBL" id="JBHRZF010000025">
    <property type="protein sequence ID" value="MFC3859622.1"/>
    <property type="molecule type" value="Genomic_DNA"/>
</dbReference>
<organism evidence="2 3">
    <name type="scientific">Deinococcus antarcticus</name>
    <dbReference type="NCBI Taxonomy" id="1298767"/>
    <lineage>
        <taxon>Bacteria</taxon>
        <taxon>Thermotogati</taxon>
        <taxon>Deinococcota</taxon>
        <taxon>Deinococci</taxon>
        <taxon>Deinococcales</taxon>
        <taxon>Deinococcaceae</taxon>
        <taxon>Deinococcus</taxon>
    </lineage>
</organism>
<gene>
    <name evidence="2" type="ORF">ACFOPQ_02435</name>
</gene>
<feature type="transmembrane region" description="Helical" evidence="1">
    <location>
        <begin position="424"/>
        <end position="442"/>
    </location>
</feature>
<evidence type="ECO:0000256" key="1">
    <source>
        <dbReference type="SAM" id="Phobius"/>
    </source>
</evidence>
<sequence length="443" mass="47474">MTPLLGILLTVILLLSLLAGARTLQVRANLSPEAARKVMHIGMGVMALSFPWVLQENWAVLVICVLTITVLLGLRRVKLLRQQVGGVLHDVERRSGGDIYFLLAVAGLFLLARGDWVLYVVPLLVLTFADGLAALTGVSYGRRKYLGADGFKSLEGSVAFATVTFLVTHVPLLLFTSIGRAESLVVAALVALLAMLVEAISWEGIDNVLVPLSTFIALDGYRQAPLSLQLEHLAVMALLTLVVFVLRRRMPLTAGALAAAALGLYLCLTLGDWRWLVAPLTTALAGALLYRCKSGTPGEPDQSSGYGVQVIVSLAAPGLVWLLTARYLGRPQDFFAFTLCWAAQLAGLASFARQYDHVDAPMHPVQHPQIAYGLGLASALILLPWAVLQGARPADWQLALQGAFVVLAVLTLCAVLAAQNRLTFQWQMTVLGLAGLGGFLLLG</sequence>
<keyword evidence="1" id="KW-0472">Membrane</keyword>
<feature type="transmembrane region" description="Helical" evidence="1">
    <location>
        <begin position="303"/>
        <end position="322"/>
    </location>
</feature>
<dbReference type="RefSeq" id="WP_380075784.1">
    <property type="nucleotide sequence ID" value="NZ_JBHRZF010000025.1"/>
</dbReference>
<feature type="transmembrane region" description="Helical" evidence="1">
    <location>
        <begin position="398"/>
        <end position="418"/>
    </location>
</feature>
<evidence type="ECO:0000313" key="2">
    <source>
        <dbReference type="EMBL" id="MFC3859622.1"/>
    </source>
</evidence>
<feature type="transmembrane region" description="Helical" evidence="1">
    <location>
        <begin position="58"/>
        <end position="74"/>
    </location>
</feature>
<dbReference type="GO" id="GO:0016301">
    <property type="term" value="F:kinase activity"/>
    <property type="evidence" value="ECO:0007669"/>
    <property type="project" value="UniProtKB-KW"/>
</dbReference>
<reference evidence="3" key="1">
    <citation type="journal article" date="2019" name="Int. J. Syst. Evol. Microbiol.">
        <title>The Global Catalogue of Microorganisms (GCM) 10K type strain sequencing project: providing services to taxonomists for standard genome sequencing and annotation.</title>
        <authorList>
            <consortium name="The Broad Institute Genomics Platform"/>
            <consortium name="The Broad Institute Genome Sequencing Center for Infectious Disease"/>
            <person name="Wu L."/>
            <person name="Ma J."/>
        </authorList>
    </citation>
    <scope>NUCLEOTIDE SEQUENCE [LARGE SCALE GENOMIC DNA]</scope>
    <source>
        <strain evidence="3">CCTCC AB 2013263</strain>
    </source>
</reference>
<feature type="transmembrane region" description="Helical" evidence="1">
    <location>
        <begin position="158"/>
        <end position="178"/>
    </location>
</feature>
<proteinExistence type="predicted"/>
<evidence type="ECO:0000313" key="3">
    <source>
        <dbReference type="Proteomes" id="UP001595748"/>
    </source>
</evidence>
<comment type="caution">
    <text evidence="2">The sequence shown here is derived from an EMBL/GenBank/DDBJ whole genome shotgun (WGS) entry which is preliminary data.</text>
</comment>
<feature type="transmembrane region" description="Helical" evidence="1">
    <location>
        <begin position="118"/>
        <end position="138"/>
    </location>
</feature>
<keyword evidence="1" id="KW-1133">Transmembrane helix</keyword>
<keyword evidence="2" id="KW-0418">Kinase</keyword>
<feature type="transmembrane region" description="Helical" evidence="1">
    <location>
        <begin position="252"/>
        <end position="268"/>
    </location>
</feature>
<protein>
    <submittedName>
        <fullName evidence="2">Diacylglycerol/polyprenol kinase family protein</fullName>
        <ecNumber evidence="2">2.7.1.-</ecNumber>
    </submittedName>
</protein>
<dbReference type="PANTHER" id="PTHR31303:SF1">
    <property type="entry name" value="CTP-DEPENDENT DIACYLGLYCEROL KINASE 1"/>
    <property type="match status" value="1"/>
</dbReference>
<feature type="transmembrane region" description="Helical" evidence="1">
    <location>
        <begin position="226"/>
        <end position="246"/>
    </location>
</feature>